<gene>
    <name evidence="6" type="primary">nucS</name>
    <name evidence="9" type="ORF">ENM42_00280</name>
</gene>
<dbReference type="Pfam" id="PF01939">
    <property type="entry name" value="NucS_C"/>
    <property type="match status" value="1"/>
</dbReference>
<protein>
    <recommendedName>
        <fullName evidence="6">Endonuclease NucS</fullName>
        <ecNumber evidence="6">3.1.-.-</ecNumber>
    </recommendedName>
</protein>
<dbReference type="HAMAP" id="MF_00722">
    <property type="entry name" value="NucS"/>
    <property type="match status" value="1"/>
</dbReference>
<dbReference type="PANTHER" id="PTHR38814">
    <property type="entry name" value="ENDONUCLEASE NUCS"/>
    <property type="match status" value="1"/>
</dbReference>
<evidence type="ECO:0000256" key="5">
    <source>
        <dbReference type="ARBA" id="ARBA00023125"/>
    </source>
</evidence>
<comment type="caution">
    <text evidence="9">The sequence shown here is derived from an EMBL/GenBank/DDBJ whole genome shotgun (WGS) entry which is preliminary data.</text>
</comment>
<evidence type="ECO:0000259" key="8">
    <source>
        <dbReference type="Pfam" id="PF21003"/>
    </source>
</evidence>
<dbReference type="Gene3D" id="3.40.1350.10">
    <property type="match status" value="1"/>
</dbReference>
<dbReference type="Pfam" id="PF21003">
    <property type="entry name" value="NucS_N"/>
    <property type="match status" value="1"/>
</dbReference>
<dbReference type="CDD" id="cd22341">
    <property type="entry name" value="NucS-like"/>
    <property type="match status" value="1"/>
</dbReference>
<comment type="function">
    <text evidence="6">Cleaves both 3' and 5' ssDNA extremities of branched DNA structures.</text>
</comment>
<keyword evidence="3 6" id="KW-0255">Endonuclease</keyword>
<dbReference type="GO" id="GO:0005737">
    <property type="term" value="C:cytoplasm"/>
    <property type="evidence" value="ECO:0007669"/>
    <property type="project" value="UniProtKB-SubCell"/>
</dbReference>
<evidence type="ECO:0000313" key="9">
    <source>
        <dbReference type="EMBL" id="HHR40245.1"/>
    </source>
</evidence>
<sequence>MASCRLRPLLYHCSFASKVCLHVLLSPCSSCSCPWIIGHFERGQVFAYGSLRRCLGSACLVLHLFPRQIRHTYSHPRTAKPSTVKMSWLDKARKALAAGHVLIMVGLCIIEYEGRAVSKLGEGERIVIIKKDRSILVHRPIGHEPVNWQPHRSKIELIEENGRRIIKASRANELLKIVFLNEPETYAFQLSDDAEFEMYASEVEMKEAVLLQPDLIEEGFTPLTDERKVGRTGRVDIFGVDRNGCMTVVELKRRTATTNDVKQLQQYVEELSREFGKKPRAILAAPSATKSAITFLKTAKIEFRCLTPKTCSKIIRRRNGLDAHL</sequence>
<dbReference type="InterPro" id="IPR048301">
    <property type="entry name" value="NucS_C"/>
</dbReference>
<evidence type="ECO:0000256" key="2">
    <source>
        <dbReference type="ARBA" id="ARBA00022722"/>
    </source>
</evidence>
<dbReference type="InterPro" id="IPR049173">
    <property type="entry name" value="NucS_N_sf"/>
</dbReference>
<keyword evidence="4 6" id="KW-0378">Hydrolase</keyword>
<feature type="domain" description="Endonuclease NucS N-terminal PH-like" evidence="8">
    <location>
        <begin position="100"/>
        <end position="193"/>
    </location>
</feature>
<organism evidence="9">
    <name type="scientific">Caldiarchaeum subterraneum</name>
    <dbReference type="NCBI Taxonomy" id="311458"/>
    <lineage>
        <taxon>Archaea</taxon>
        <taxon>Nitrososphaerota</taxon>
        <taxon>Candidatus Caldarchaeales</taxon>
        <taxon>Candidatus Caldarchaeaceae</taxon>
        <taxon>Candidatus Caldarchaeum</taxon>
    </lineage>
</organism>
<dbReference type="InterPro" id="IPR048302">
    <property type="entry name" value="NucS_N"/>
</dbReference>
<comment type="similarity">
    <text evidence="6">Belongs to the NucS endonuclease family.</text>
</comment>
<dbReference type="InterPro" id="IPR002793">
    <property type="entry name" value="Endonuclease_NucS"/>
</dbReference>
<dbReference type="PANTHER" id="PTHR38814:SF1">
    <property type="entry name" value="ENDONUCLEASE NUCS"/>
    <property type="match status" value="1"/>
</dbReference>
<dbReference type="PROSITE" id="PS51257">
    <property type="entry name" value="PROKAR_LIPOPROTEIN"/>
    <property type="match status" value="1"/>
</dbReference>
<comment type="subcellular location">
    <subcellularLocation>
        <location evidence="6">Cytoplasm</location>
    </subcellularLocation>
</comment>
<name>A0A7C5YA57_CALS0</name>
<dbReference type="AlphaFoldDB" id="A0A7C5YA57"/>
<keyword evidence="2 6" id="KW-0540">Nuclease</keyword>
<dbReference type="EC" id="3.1.-.-" evidence="6"/>
<dbReference type="GO" id="GO:0003677">
    <property type="term" value="F:DNA binding"/>
    <property type="evidence" value="ECO:0007669"/>
    <property type="project" value="UniProtKB-KW"/>
</dbReference>
<dbReference type="EMBL" id="DRXS01000018">
    <property type="protein sequence ID" value="HHR40245.1"/>
    <property type="molecule type" value="Genomic_DNA"/>
</dbReference>
<dbReference type="InterPro" id="IPR011856">
    <property type="entry name" value="tRNA_endonuc-like_dom_sf"/>
</dbReference>
<feature type="domain" description="Endonuclease NucS C-terminal" evidence="7">
    <location>
        <begin position="201"/>
        <end position="310"/>
    </location>
</feature>
<accession>A0A7C5YA57</accession>
<proteinExistence type="inferred from homology"/>
<dbReference type="Gene3D" id="2.70.180.20">
    <property type="match status" value="1"/>
</dbReference>
<reference evidence="9" key="1">
    <citation type="journal article" date="2020" name="mSystems">
        <title>Genome- and Community-Level Interaction Insights into Carbon Utilization and Element Cycling Functions of Hydrothermarchaeota in Hydrothermal Sediment.</title>
        <authorList>
            <person name="Zhou Z."/>
            <person name="Liu Y."/>
            <person name="Xu W."/>
            <person name="Pan J."/>
            <person name="Luo Z.H."/>
            <person name="Li M."/>
        </authorList>
    </citation>
    <scope>NUCLEOTIDE SEQUENCE [LARGE SCALE GENOMIC DNA]</scope>
    <source>
        <strain evidence="9">SpSt-1084</strain>
    </source>
</reference>
<evidence type="ECO:0000256" key="4">
    <source>
        <dbReference type="ARBA" id="ARBA00022801"/>
    </source>
</evidence>
<evidence type="ECO:0000256" key="1">
    <source>
        <dbReference type="ARBA" id="ARBA00022490"/>
    </source>
</evidence>
<keyword evidence="5 6" id="KW-0238">DNA-binding</keyword>
<evidence type="ECO:0000256" key="6">
    <source>
        <dbReference type="HAMAP-Rule" id="MF_00722"/>
    </source>
</evidence>
<dbReference type="GO" id="GO:0000014">
    <property type="term" value="F:single-stranded DNA endodeoxyribonuclease activity"/>
    <property type="evidence" value="ECO:0007669"/>
    <property type="project" value="UniProtKB-UniRule"/>
</dbReference>
<evidence type="ECO:0000259" key="7">
    <source>
        <dbReference type="Pfam" id="PF01939"/>
    </source>
</evidence>
<evidence type="ECO:0000256" key="3">
    <source>
        <dbReference type="ARBA" id="ARBA00022759"/>
    </source>
</evidence>
<keyword evidence="1 6" id="KW-0963">Cytoplasm</keyword>